<dbReference type="PIRSF" id="PIRSF001221">
    <property type="entry name" value="Amidase_fungi"/>
    <property type="match status" value="1"/>
</dbReference>
<dbReference type="PANTHER" id="PTHR43372">
    <property type="entry name" value="FATTY-ACID AMIDE HYDROLASE"/>
    <property type="match status" value="1"/>
</dbReference>
<dbReference type="Proteomes" id="UP001153620">
    <property type="component" value="Chromosome 2"/>
</dbReference>
<feature type="active site" description="Acyl-ester intermediate" evidence="1">
    <location>
        <position position="241"/>
    </location>
</feature>
<feature type="domain" description="Amidase" evidence="2">
    <location>
        <begin position="104"/>
        <end position="547"/>
    </location>
</feature>
<dbReference type="InterPro" id="IPR023631">
    <property type="entry name" value="Amidase_dom"/>
</dbReference>
<accession>A0A9N9RVI8</accession>
<evidence type="ECO:0000256" key="1">
    <source>
        <dbReference type="PIRSR" id="PIRSR001221-1"/>
    </source>
</evidence>
<dbReference type="SUPFAM" id="SSF75304">
    <property type="entry name" value="Amidase signature (AS) enzymes"/>
    <property type="match status" value="1"/>
</dbReference>
<gene>
    <name evidence="3" type="ORF">CHIRRI_LOCUS7066</name>
</gene>
<keyword evidence="4" id="KW-1185">Reference proteome</keyword>
<dbReference type="InterPro" id="IPR036928">
    <property type="entry name" value="AS_sf"/>
</dbReference>
<reference evidence="3" key="2">
    <citation type="submission" date="2022-10" db="EMBL/GenBank/DDBJ databases">
        <authorList>
            <consortium name="ENA_rothamsted_submissions"/>
            <consortium name="culmorum"/>
            <person name="King R."/>
        </authorList>
    </citation>
    <scope>NUCLEOTIDE SEQUENCE</scope>
</reference>
<dbReference type="Gene3D" id="3.90.1300.10">
    <property type="entry name" value="Amidase signature (AS) domain"/>
    <property type="match status" value="1"/>
</dbReference>
<evidence type="ECO:0000313" key="3">
    <source>
        <dbReference type="EMBL" id="CAG9804173.1"/>
    </source>
</evidence>
<dbReference type="GO" id="GO:0012505">
    <property type="term" value="C:endomembrane system"/>
    <property type="evidence" value="ECO:0007669"/>
    <property type="project" value="TreeGrafter"/>
</dbReference>
<sequence>MVNDNINIKQKLKKIVAKQANQFKYQRFDKKKIRDMAEIRRRPFFKTILNIVHRFVVLILRFIFKNIIYGEKGQSVPPIKNLLLLEPATTLAMKIRTKKITSVEVMQAFIERIEEINPIINCVVDERFAEALKEAEEVDKLIASDVMTEQEILEKKPFLGLPISTKDCISVKDLLNTGGVYHRRNVRAKEDSTVIARMREAGAIPFCLTNISELCMWYESNNTVHGRTNNPYDTYRIVGGSSGGEGAIQAAGASPFGIGSDIGGSIRMPAFFNGIFGHKPSREVVCNKRQFPAPFTEEQRNMLSTGPMCRFACDLKPMLKALANKEHIKLLKLDEPVDVKKIKVFYQENDLGGYLVSQVDKDIQEALKKVANYFKNSLKNEVTRVEIARTKNTAAMWFANMISKDSPSFSEQVAEDPDGKINGFVELAKWMFGKSNHTFIGIMTSLTESTSVQPGSIKHKYLLSERDKIIEEFREMLKDDGVFLYPTHPCVAPYHNEPMLRTLNFSYTALINLLGMPSCNIPLGLGREGVPVGIQVVSNYNNDRLCLAVACELEKAFGGWVNPPECK</sequence>
<feature type="active site" description="Charge relay system" evidence="1">
    <location>
        <position position="166"/>
    </location>
</feature>
<dbReference type="AlphaFoldDB" id="A0A9N9RVI8"/>
<dbReference type="Pfam" id="PF01425">
    <property type="entry name" value="Amidase"/>
    <property type="match status" value="1"/>
</dbReference>
<protein>
    <recommendedName>
        <fullName evidence="2">Amidase domain-containing protein</fullName>
    </recommendedName>
</protein>
<dbReference type="OrthoDB" id="6428749at2759"/>
<evidence type="ECO:0000313" key="4">
    <source>
        <dbReference type="Proteomes" id="UP001153620"/>
    </source>
</evidence>
<proteinExistence type="predicted"/>
<reference evidence="3" key="1">
    <citation type="submission" date="2022-01" db="EMBL/GenBank/DDBJ databases">
        <authorList>
            <person name="King R."/>
        </authorList>
    </citation>
    <scope>NUCLEOTIDE SEQUENCE</scope>
</reference>
<name>A0A9N9RVI8_9DIPT</name>
<dbReference type="EMBL" id="OU895878">
    <property type="protein sequence ID" value="CAG9804173.1"/>
    <property type="molecule type" value="Genomic_DNA"/>
</dbReference>
<organism evidence="3 4">
    <name type="scientific">Chironomus riparius</name>
    <dbReference type="NCBI Taxonomy" id="315576"/>
    <lineage>
        <taxon>Eukaryota</taxon>
        <taxon>Metazoa</taxon>
        <taxon>Ecdysozoa</taxon>
        <taxon>Arthropoda</taxon>
        <taxon>Hexapoda</taxon>
        <taxon>Insecta</taxon>
        <taxon>Pterygota</taxon>
        <taxon>Neoptera</taxon>
        <taxon>Endopterygota</taxon>
        <taxon>Diptera</taxon>
        <taxon>Nematocera</taxon>
        <taxon>Chironomoidea</taxon>
        <taxon>Chironomidae</taxon>
        <taxon>Chironominae</taxon>
        <taxon>Chironomus</taxon>
    </lineage>
</organism>
<dbReference type="PANTHER" id="PTHR43372:SF4">
    <property type="entry name" value="FATTY-ACID AMIDE HYDROLASE 2"/>
    <property type="match status" value="1"/>
</dbReference>
<dbReference type="InterPro" id="IPR052739">
    <property type="entry name" value="FAAH2"/>
</dbReference>
<evidence type="ECO:0000259" key="2">
    <source>
        <dbReference type="Pfam" id="PF01425"/>
    </source>
</evidence>
<feature type="active site" description="Acyl-ester intermediate" evidence="1">
    <location>
        <position position="265"/>
    </location>
</feature>